<protein>
    <submittedName>
        <fullName evidence="1">Uncharacterized protein</fullName>
    </submittedName>
</protein>
<name>A0A3P6DQ08_BRAOL</name>
<proteinExistence type="predicted"/>
<sequence>MVLIFHSFEGFSDLEDVWDDLHVSRLKYNTLDDFQESSPMSLPFITNLSVLINFYVFNQMVLIFHSFKDLEDFCDDLPVSRLKYNALDEFQEVFQTTSKKFSDEVFFHIK</sequence>
<reference evidence="1" key="1">
    <citation type="submission" date="2018-11" db="EMBL/GenBank/DDBJ databases">
        <authorList>
            <consortium name="Genoscope - CEA"/>
            <person name="William W."/>
        </authorList>
    </citation>
    <scope>NUCLEOTIDE SEQUENCE</scope>
</reference>
<accession>A0A3P6DQ08</accession>
<gene>
    <name evidence="1" type="ORF">BOLC9T54883H</name>
</gene>
<organism evidence="1">
    <name type="scientific">Brassica oleracea</name>
    <name type="common">Wild cabbage</name>
    <dbReference type="NCBI Taxonomy" id="3712"/>
    <lineage>
        <taxon>Eukaryota</taxon>
        <taxon>Viridiplantae</taxon>
        <taxon>Streptophyta</taxon>
        <taxon>Embryophyta</taxon>
        <taxon>Tracheophyta</taxon>
        <taxon>Spermatophyta</taxon>
        <taxon>Magnoliopsida</taxon>
        <taxon>eudicotyledons</taxon>
        <taxon>Gunneridae</taxon>
        <taxon>Pentapetalae</taxon>
        <taxon>rosids</taxon>
        <taxon>malvids</taxon>
        <taxon>Brassicales</taxon>
        <taxon>Brassicaceae</taxon>
        <taxon>Brassiceae</taxon>
        <taxon>Brassica</taxon>
    </lineage>
</organism>
<dbReference type="AlphaFoldDB" id="A0A3P6DQ08"/>
<dbReference type="EMBL" id="LR031875">
    <property type="protein sequence ID" value="VDD29560.1"/>
    <property type="molecule type" value="Genomic_DNA"/>
</dbReference>
<evidence type="ECO:0000313" key="1">
    <source>
        <dbReference type="EMBL" id="VDD29560.1"/>
    </source>
</evidence>